<evidence type="ECO:0000313" key="2">
    <source>
        <dbReference type="EnsemblMetazoa" id="XP_020896353.1"/>
    </source>
</evidence>
<dbReference type="Pfam" id="PF17653">
    <property type="entry name" value="DUF5522"/>
    <property type="match status" value="1"/>
</dbReference>
<name>A0A913WZ19_EXADI</name>
<evidence type="ECO:0000313" key="3">
    <source>
        <dbReference type="Proteomes" id="UP000887567"/>
    </source>
</evidence>
<dbReference type="Proteomes" id="UP000887567">
    <property type="component" value="Unplaced"/>
</dbReference>
<dbReference type="OrthoDB" id="274765at2759"/>
<protein>
    <submittedName>
        <fullName evidence="2">Uncharacterized protein</fullName>
    </submittedName>
</protein>
<dbReference type="PANTHER" id="PTHR21037">
    <property type="entry name" value="39S RIBOSOMAL PROTEIN L14, MITOCHONDRIAL"/>
    <property type="match status" value="1"/>
</dbReference>
<dbReference type="GeneID" id="110235246"/>
<dbReference type="EnsemblMetazoa" id="XM_021040694.1">
    <property type="protein sequence ID" value="XP_020896353.1"/>
    <property type="gene ID" value="LOC110235246"/>
</dbReference>
<proteinExistence type="predicted"/>
<dbReference type="InterPro" id="IPR040807">
    <property type="entry name" value="DUF5522"/>
</dbReference>
<dbReference type="PANTHER" id="PTHR21037:SF2">
    <property type="entry name" value="SIMILAR TO NOVEL PROTEIN"/>
    <property type="match status" value="1"/>
</dbReference>
<evidence type="ECO:0000256" key="1">
    <source>
        <dbReference type="SAM" id="MobiDB-lite"/>
    </source>
</evidence>
<sequence>MRKVFFCSVLGRSSTLKVRFGLLKNISEMCSRSPQRSVLQEKTSKASSTTSTVNGNSDQSHKCVGKNSNFVGSVEISSKDSVDLGKLSEEEKEIYYRHLEACQNGESMYKDPATGYAVFTEIFHKQRNSCCGNGCRHCPYNHENVPASRRTTKFNSAFYY</sequence>
<feature type="region of interest" description="Disordered" evidence="1">
    <location>
        <begin position="34"/>
        <end position="61"/>
    </location>
</feature>
<organism evidence="2 3">
    <name type="scientific">Exaiptasia diaphana</name>
    <name type="common">Tropical sea anemone</name>
    <name type="synonym">Aiptasia pulchella</name>
    <dbReference type="NCBI Taxonomy" id="2652724"/>
    <lineage>
        <taxon>Eukaryota</taxon>
        <taxon>Metazoa</taxon>
        <taxon>Cnidaria</taxon>
        <taxon>Anthozoa</taxon>
        <taxon>Hexacorallia</taxon>
        <taxon>Actiniaria</taxon>
        <taxon>Aiptasiidae</taxon>
        <taxon>Exaiptasia</taxon>
    </lineage>
</organism>
<accession>A0A913WZ19</accession>
<reference evidence="2" key="1">
    <citation type="submission" date="2022-11" db="UniProtKB">
        <authorList>
            <consortium name="EnsemblMetazoa"/>
        </authorList>
    </citation>
    <scope>IDENTIFICATION</scope>
</reference>
<keyword evidence="3" id="KW-1185">Reference proteome</keyword>
<dbReference type="AlphaFoldDB" id="A0A913WZ19"/>
<dbReference type="KEGG" id="epa:110235246"/>
<dbReference type="RefSeq" id="XP_020896353.1">
    <property type="nucleotide sequence ID" value="XM_021040694.1"/>
</dbReference>